<dbReference type="PANTHER" id="PTHR33362">
    <property type="entry name" value="SIALIC ACID TRAP TRANSPORTER PERMEASE PROTEIN SIAT-RELATED"/>
    <property type="match status" value="1"/>
</dbReference>
<dbReference type="InterPro" id="IPR010656">
    <property type="entry name" value="DctM"/>
</dbReference>
<evidence type="ECO:0000256" key="7">
    <source>
        <dbReference type="SAM" id="Phobius"/>
    </source>
</evidence>
<dbReference type="GO" id="GO:0022857">
    <property type="term" value="F:transmembrane transporter activity"/>
    <property type="evidence" value="ECO:0007669"/>
    <property type="project" value="TreeGrafter"/>
</dbReference>
<evidence type="ECO:0000256" key="5">
    <source>
        <dbReference type="ARBA" id="ARBA00022989"/>
    </source>
</evidence>
<feature type="transmembrane region" description="Helical" evidence="7">
    <location>
        <begin position="169"/>
        <end position="191"/>
    </location>
</feature>
<evidence type="ECO:0000259" key="8">
    <source>
        <dbReference type="Pfam" id="PF06808"/>
    </source>
</evidence>
<keyword evidence="6 7" id="KW-0472">Membrane</keyword>
<evidence type="ECO:0000256" key="4">
    <source>
        <dbReference type="ARBA" id="ARBA00022692"/>
    </source>
</evidence>
<evidence type="ECO:0000313" key="9">
    <source>
        <dbReference type="EMBL" id="HGI31429.1"/>
    </source>
</evidence>
<evidence type="ECO:0000256" key="2">
    <source>
        <dbReference type="ARBA" id="ARBA00022475"/>
    </source>
</evidence>
<feature type="transmembrane region" description="Helical" evidence="7">
    <location>
        <begin position="212"/>
        <end position="234"/>
    </location>
</feature>
<name>A0A7V3YHX7_9BACT</name>
<keyword evidence="5 7" id="KW-1133">Transmembrane helix</keyword>
<keyword evidence="3" id="KW-0997">Cell inner membrane</keyword>
<evidence type="ECO:0000256" key="1">
    <source>
        <dbReference type="ARBA" id="ARBA00004429"/>
    </source>
</evidence>
<feature type="transmembrane region" description="Helical" evidence="7">
    <location>
        <begin position="357"/>
        <end position="384"/>
    </location>
</feature>
<dbReference type="InterPro" id="IPR004681">
    <property type="entry name" value="TRAP_DctM"/>
</dbReference>
<gene>
    <name evidence="9" type="ORF">ENV30_09030</name>
</gene>
<accession>A0A7V3YHX7</accession>
<dbReference type="NCBIfam" id="TIGR00786">
    <property type="entry name" value="dctM"/>
    <property type="match status" value="1"/>
</dbReference>
<evidence type="ECO:0000256" key="3">
    <source>
        <dbReference type="ARBA" id="ARBA00022519"/>
    </source>
</evidence>
<feature type="transmembrane region" description="Helical" evidence="7">
    <location>
        <begin position="47"/>
        <end position="65"/>
    </location>
</feature>
<feature type="domain" description="TRAP C4-dicarboxylate transport system permease DctM subunit" evidence="8">
    <location>
        <begin position="7"/>
        <end position="414"/>
    </location>
</feature>
<keyword evidence="2" id="KW-1003">Cell membrane</keyword>
<feature type="transmembrane region" description="Helical" evidence="7">
    <location>
        <begin position="240"/>
        <end position="258"/>
    </location>
</feature>
<proteinExistence type="predicted"/>
<reference evidence="9" key="1">
    <citation type="journal article" date="2020" name="mSystems">
        <title>Genome- and Community-Level Interaction Insights into Carbon Utilization and Element Cycling Functions of Hydrothermarchaeota in Hydrothermal Sediment.</title>
        <authorList>
            <person name="Zhou Z."/>
            <person name="Liu Y."/>
            <person name="Xu W."/>
            <person name="Pan J."/>
            <person name="Luo Z.H."/>
            <person name="Li M."/>
        </authorList>
    </citation>
    <scope>NUCLEOTIDE SEQUENCE [LARGE SCALE GENOMIC DNA]</scope>
    <source>
        <strain evidence="9">SpSt-747</strain>
    </source>
</reference>
<sequence>MMALFLFLSFVVLLLLGFPVAFSLGVSSLFYLLVKGVPLSIIPQKMYSGIDSFVLLCIPAFIVAGNLMNTAGITRRIINFSNAIVGHIRGGLALANVAASMIFAGISGTALADTASIGAILIPAMKEEGYDADFSAAVTASSSTVGPIIPPSVPMIIVGTLTGLSVTRLFLAGAIPGVILGFSLMAITYYLSVKRNYPKEERLSLRAVFRTFLDASWALGMVVLILAGILGGIFTPTEASVVAVVYALLVGILVYRELRPSNIPRIVIESVRMTTSVMVLVGLARLFAWIITTERIPQLVAQGILSISTNPFVVILLINAILLFVGCFMETVAALVIFVPVLLPVAMKIGMDPIHFAVMVVLNLVIGLTTPPVGVCLFVAANIARISLGDLVKANIPFLLVLLAVLFLVSYCPPLSLTLPGLLR</sequence>
<comment type="caution">
    <text evidence="9">The sequence shown here is derived from an EMBL/GenBank/DDBJ whole genome shotgun (WGS) entry which is preliminary data.</text>
</comment>
<feature type="transmembrane region" description="Helical" evidence="7">
    <location>
        <begin position="270"/>
        <end position="292"/>
    </location>
</feature>
<dbReference type="Pfam" id="PF06808">
    <property type="entry name" value="DctM"/>
    <property type="match status" value="1"/>
</dbReference>
<dbReference type="PIRSF" id="PIRSF006066">
    <property type="entry name" value="HI0050"/>
    <property type="match status" value="1"/>
</dbReference>
<dbReference type="PANTHER" id="PTHR33362:SF3">
    <property type="entry name" value="SIALIC ACID TRAP TRANSPORTER PERMEASE PROTEIN SIAT"/>
    <property type="match status" value="1"/>
</dbReference>
<dbReference type="EMBL" id="DTFV01000127">
    <property type="protein sequence ID" value="HGI31429.1"/>
    <property type="molecule type" value="Genomic_DNA"/>
</dbReference>
<keyword evidence="4 7" id="KW-0812">Transmembrane</keyword>
<feature type="transmembrane region" description="Helical" evidence="7">
    <location>
        <begin position="101"/>
        <end position="122"/>
    </location>
</feature>
<feature type="transmembrane region" description="Helical" evidence="7">
    <location>
        <begin position="312"/>
        <end position="345"/>
    </location>
</feature>
<dbReference type="AlphaFoldDB" id="A0A7V3YHX7"/>
<dbReference type="GO" id="GO:0005886">
    <property type="term" value="C:plasma membrane"/>
    <property type="evidence" value="ECO:0007669"/>
    <property type="project" value="UniProtKB-SubCell"/>
</dbReference>
<organism evidence="9">
    <name type="scientific">Candidatus Caldatribacterium californiense</name>
    <dbReference type="NCBI Taxonomy" id="1454726"/>
    <lineage>
        <taxon>Bacteria</taxon>
        <taxon>Pseudomonadati</taxon>
        <taxon>Atribacterota</taxon>
        <taxon>Atribacteria</taxon>
        <taxon>Atribacterales</taxon>
        <taxon>Candidatus Caldatribacteriaceae</taxon>
        <taxon>Candidatus Caldatribacterium</taxon>
    </lineage>
</organism>
<feature type="transmembrane region" description="Helical" evidence="7">
    <location>
        <begin position="396"/>
        <end position="423"/>
    </location>
</feature>
<comment type="subcellular location">
    <subcellularLocation>
        <location evidence="1">Cell inner membrane</location>
        <topology evidence="1">Multi-pass membrane protein</topology>
    </subcellularLocation>
</comment>
<protein>
    <submittedName>
        <fullName evidence="9">TRAP transporter large permease</fullName>
    </submittedName>
</protein>
<evidence type="ECO:0000256" key="6">
    <source>
        <dbReference type="ARBA" id="ARBA00023136"/>
    </source>
</evidence>